<gene>
    <name evidence="9" type="ORF">MANES_S089700</name>
</gene>
<evidence type="ECO:0000256" key="1">
    <source>
        <dbReference type="ARBA" id="ARBA00000900"/>
    </source>
</evidence>
<name>A0A199U9I6_MANES</name>
<proteinExistence type="predicted"/>
<keyword evidence="6" id="KW-0833">Ubl conjugation pathway</keyword>
<dbReference type="Gene3D" id="3.30.40.10">
    <property type="entry name" value="Zinc/RING finger domain, C3HC4 (zinc finger)"/>
    <property type="match status" value="1"/>
</dbReference>
<dbReference type="GO" id="GO:0005634">
    <property type="term" value="C:nucleus"/>
    <property type="evidence" value="ECO:0007669"/>
    <property type="project" value="UniProtKB-SubCell"/>
</dbReference>
<feature type="region of interest" description="Disordered" evidence="8">
    <location>
        <begin position="1"/>
        <end position="26"/>
    </location>
</feature>
<comment type="subcellular location">
    <subcellularLocation>
        <location evidence="2">Nucleus</location>
    </subcellularLocation>
</comment>
<reference evidence="9" key="1">
    <citation type="submission" date="2016-02" db="EMBL/GenBank/DDBJ databases">
        <title>WGS assembly of Manihot esculenta.</title>
        <authorList>
            <person name="Bredeson J.V."/>
            <person name="Prochnik S.E."/>
            <person name="Lyons J.B."/>
            <person name="Schmutz J."/>
            <person name="Grimwood J."/>
            <person name="Vrebalov J."/>
            <person name="Bart R.S."/>
            <person name="Amuge T."/>
            <person name="Ferguson M.E."/>
            <person name="Green R."/>
            <person name="Putnam N."/>
            <person name="Stites J."/>
            <person name="Rounsley S."/>
            <person name="Rokhsar D.S."/>
        </authorList>
    </citation>
    <scope>NUCLEOTIDE SEQUENCE [LARGE SCALE GENOMIC DNA]</scope>
    <source>
        <tissue evidence="9">Leaf</tissue>
    </source>
</reference>
<dbReference type="InterPro" id="IPR013083">
    <property type="entry name" value="Znf_RING/FYVE/PHD"/>
</dbReference>
<dbReference type="GO" id="GO:0006974">
    <property type="term" value="P:DNA damage response"/>
    <property type="evidence" value="ECO:0007669"/>
    <property type="project" value="UniProtKB-KW"/>
</dbReference>
<keyword evidence="7" id="KW-0539">Nucleus</keyword>
<dbReference type="EC" id="2.3.2.27" evidence="3"/>
<evidence type="ECO:0000256" key="7">
    <source>
        <dbReference type="ARBA" id="ARBA00023242"/>
    </source>
</evidence>
<evidence type="ECO:0000313" key="9">
    <source>
        <dbReference type="EMBL" id="OAY21410.1"/>
    </source>
</evidence>
<dbReference type="PANTHER" id="PTHR23328:SF0">
    <property type="entry name" value="RING-TYPE DOMAIN-CONTAINING PROTEIN"/>
    <property type="match status" value="1"/>
</dbReference>
<dbReference type="STRING" id="3983.A0A199U9I6"/>
<accession>A0A199U9I6</accession>
<protein>
    <recommendedName>
        <fullName evidence="3">RING-type E3 ubiquitin transferase</fullName>
        <ecNumber evidence="3">2.3.2.27</ecNumber>
    </recommendedName>
</protein>
<comment type="catalytic activity">
    <reaction evidence="1">
        <text>S-ubiquitinyl-[E2 ubiquitin-conjugating enzyme]-L-cysteine + [acceptor protein]-L-lysine = [E2 ubiquitin-conjugating enzyme]-L-cysteine + N(6)-ubiquitinyl-[acceptor protein]-L-lysine.</text>
        <dbReference type="EC" id="2.3.2.27"/>
    </reaction>
</comment>
<feature type="compositionally biased region" description="Basic and acidic residues" evidence="8">
    <location>
        <begin position="1"/>
        <end position="17"/>
    </location>
</feature>
<keyword evidence="4" id="KW-0808">Transferase</keyword>
<evidence type="ECO:0000256" key="8">
    <source>
        <dbReference type="SAM" id="MobiDB-lite"/>
    </source>
</evidence>
<dbReference type="EMBL" id="KV450940">
    <property type="protein sequence ID" value="OAY21410.1"/>
    <property type="molecule type" value="Genomic_DNA"/>
</dbReference>
<dbReference type="PANTHER" id="PTHR23328">
    <property type="entry name" value="RING-TYPE DOMAIN-CONTAINING PROTEIN"/>
    <property type="match status" value="1"/>
</dbReference>
<feature type="compositionally biased region" description="Basic and acidic residues" evidence="8">
    <location>
        <begin position="91"/>
        <end position="108"/>
    </location>
</feature>
<dbReference type="InterPro" id="IPR051657">
    <property type="entry name" value="RNF168/RNF169_E3_ubiq-ligase"/>
</dbReference>
<evidence type="ECO:0000256" key="5">
    <source>
        <dbReference type="ARBA" id="ARBA00022763"/>
    </source>
</evidence>
<organism evidence="9">
    <name type="scientific">Manihot esculenta</name>
    <name type="common">Cassava</name>
    <name type="synonym">Jatropha manihot</name>
    <dbReference type="NCBI Taxonomy" id="3983"/>
    <lineage>
        <taxon>Eukaryota</taxon>
        <taxon>Viridiplantae</taxon>
        <taxon>Streptophyta</taxon>
        <taxon>Embryophyta</taxon>
        <taxon>Tracheophyta</taxon>
        <taxon>Spermatophyta</taxon>
        <taxon>Magnoliopsida</taxon>
        <taxon>eudicotyledons</taxon>
        <taxon>Gunneridae</taxon>
        <taxon>Pentapetalae</taxon>
        <taxon>rosids</taxon>
        <taxon>fabids</taxon>
        <taxon>Malpighiales</taxon>
        <taxon>Euphorbiaceae</taxon>
        <taxon>Crotonoideae</taxon>
        <taxon>Manihoteae</taxon>
        <taxon>Manihot</taxon>
    </lineage>
</organism>
<evidence type="ECO:0000256" key="6">
    <source>
        <dbReference type="ARBA" id="ARBA00022786"/>
    </source>
</evidence>
<evidence type="ECO:0000256" key="4">
    <source>
        <dbReference type="ARBA" id="ARBA00022679"/>
    </source>
</evidence>
<keyword evidence="5" id="KW-0227">DNA damage</keyword>
<feature type="region of interest" description="Disordered" evidence="8">
    <location>
        <begin position="91"/>
        <end position="110"/>
    </location>
</feature>
<evidence type="ECO:0000256" key="3">
    <source>
        <dbReference type="ARBA" id="ARBA00012483"/>
    </source>
</evidence>
<evidence type="ECO:0000256" key="2">
    <source>
        <dbReference type="ARBA" id="ARBA00004123"/>
    </source>
</evidence>
<sequence length="147" mass="16547">MVSDEPKRSPSEQRQSDPVETGQNVEGLFSPRFKSLAAMAGWDEESILIASLIVEDTPDRQFKHKKRSDLHFKTPPSASSRIIRRKKTEIVAKEERKTEGDELKKDDSGVSCSNSVFPCMDKLREELSCAICLEICFEPSTTSCGHR</sequence>
<dbReference type="AlphaFoldDB" id="A0A199U9I6"/>
<dbReference type="GO" id="GO:0061630">
    <property type="term" value="F:ubiquitin protein ligase activity"/>
    <property type="evidence" value="ECO:0007669"/>
    <property type="project" value="UniProtKB-EC"/>
</dbReference>
<dbReference type="SUPFAM" id="SSF57850">
    <property type="entry name" value="RING/U-box"/>
    <property type="match status" value="1"/>
</dbReference>